<dbReference type="Pfam" id="PF02719">
    <property type="entry name" value="Polysacc_synt_2"/>
    <property type="match status" value="1"/>
</dbReference>
<dbReference type="InterPro" id="IPR051203">
    <property type="entry name" value="Polysaccharide_Synthase-Rel"/>
</dbReference>
<dbReference type="InterPro" id="IPR036291">
    <property type="entry name" value="NAD(P)-bd_dom_sf"/>
</dbReference>
<dbReference type="CDD" id="cd05237">
    <property type="entry name" value="UDP_invert_4-6DH_SDR_e"/>
    <property type="match status" value="1"/>
</dbReference>
<gene>
    <name evidence="5" type="ORF">DY251_16960</name>
</gene>
<keyword evidence="6" id="KW-1185">Reference proteome</keyword>
<comment type="caution">
    <text evidence="5">The sequence shown here is derived from an EMBL/GenBank/DDBJ whole genome shotgun (WGS) entry which is preliminary data.</text>
</comment>
<comment type="similarity">
    <text evidence="1">Belongs to the polysaccharide synthase family.</text>
</comment>
<protein>
    <submittedName>
        <fullName evidence="5">Polysaccharide biosynthesis protein</fullName>
    </submittedName>
</protein>
<accession>A0A371X918</accession>
<feature type="domain" description="Polysaccharide biosynthesis protein CapD-like" evidence="4">
    <location>
        <begin position="301"/>
        <end position="590"/>
    </location>
</feature>
<feature type="region of interest" description="Disordered" evidence="2">
    <location>
        <begin position="633"/>
        <end position="656"/>
    </location>
</feature>
<dbReference type="PANTHER" id="PTHR43318">
    <property type="entry name" value="UDP-N-ACETYLGLUCOSAMINE 4,6-DEHYDRATASE"/>
    <property type="match status" value="1"/>
</dbReference>
<evidence type="ECO:0000256" key="3">
    <source>
        <dbReference type="SAM" id="Phobius"/>
    </source>
</evidence>
<evidence type="ECO:0000313" key="5">
    <source>
        <dbReference type="EMBL" id="RFC65728.1"/>
    </source>
</evidence>
<dbReference type="Proteomes" id="UP000262379">
    <property type="component" value="Unassembled WGS sequence"/>
</dbReference>
<dbReference type="RefSeq" id="WP_116625099.1">
    <property type="nucleotide sequence ID" value="NZ_QURN01000014.1"/>
</dbReference>
<dbReference type="Gene3D" id="3.40.50.720">
    <property type="entry name" value="NAD(P)-binding Rossmann-like Domain"/>
    <property type="match status" value="2"/>
</dbReference>
<evidence type="ECO:0000256" key="1">
    <source>
        <dbReference type="ARBA" id="ARBA00007430"/>
    </source>
</evidence>
<feature type="transmembrane region" description="Helical" evidence="3">
    <location>
        <begin position="12"/>
        <end position="38"/>
    </location>
</feature>
<dbReference type="EMBL" id="QURN01000014">
    <property type="protein sequence ID" value="RFC65728.1"/>
    <property type="molecule type" value="Genomic_DNA"/>
</dbReference>
<dbReference type="InterPro" id="IPR003869">
    <property type="entry name" value="Polysac_CapD-like"/>
</dbReference>
<dbReference type="SUPFAM" id="SSF51735">
    <property type="entry name" value="NAD(P)-binding Rossmann-fold domains"/>
    <property type="match status" value="1"/>
</dbReference>
<evidence type="ECO:0000313" key="6">
    <source>
        <dbReference type="Proteomes" id="UP000262379"/>
    </source>
</evidence>
<dbReference type="InterPro" id="IPR029063">
    <property type="entry name" value="SAM-dependent_MTases_sf"/>
</dbReference>
<keyword evidence="3" id="KW-0812">Transmembrane</keyword>
<evidence type="ECO:0000256" key="2">
    <source>
        <dbReference type="SAM" id="MobiDB-lite"/>
    </source>
</evidence>
<evidence type="ECO:0000259" key="4">
    <source>
        <dbReference type="Pfam" id="PF02719"/>
    </source>
</evidence>
<keyword evidence="3" id="KW-0472">Membrane</keyword>
<feature type="transmembrane region" description="Helical" evidence="3">
    <location>
        <begin position="53"/>
        <end position="70"/>
    </location>
</feature>
<feature type="transmembrane region" description="Helical" evidence="3">
    <location>
        <begin position="82"/>
        <end position="103"/>
    </location>
</feature>
<feature type="transmembrane region" description="Helical" evidence="3">
    <location>
        <begin position="115"/>
        <end position="132"/>
    </location>
</feature>
<name>A0A371X918_9HYPH</name>
<reference evidence="6" key="1">
    <citation type="submission" date="2018-08" db="EMBL/GenBank/DDBJ databases">
        <authorList>
            <person name="Im W.T."/>
        </authorList>
    </citation>
    <scope>NUCLEOTIDE SEQUENCE [LARGE SCALE GENOMIC DNA]</scope>
    <source>
        <strain evidence="6">LA-28</strain>
    </source>
</reference>
<proteinExistence type="inferred from homology"/>
<dbReference type="PANTHER" id="PTHR43318:SF1">
    <property type="entry name" value="POLYSACCHARIDE BIOSYNTHESIS PROTEIN EPSC-RELATED"/>
    <property type="match status" value="1"/>
</dbReference>
<dbReference type="SUPFAM" id="SSF53335">
    <property type="entry name" value="S-adenosyl-L-methionine-dependent methyltransferases"/>
    <property type="match status" value="1"/>
</dbReference>
<dbReference type="AlphaFoldDB" id="A0A371X918"/>
<organism evidence="5 6">
    <name type="scientific">Mesorhizobium denitrificans</name>
    <dbReference type="NCBI Taxonomy" id="2294114"/>
    <lineage>
        <taxon>Bacteria</taxon>
        <taxon>Pseudomonadati</taxon>
        <taxon>Pseudomonadota</taxon>
        <taxon>Alphaproteobacteria</taxon>
        <taxon>Hyphomicrobiales</taxon>
        <taxon>Phyllobacteriaceae</taxon>
        <taxon>Mesorhizobium</taxon>
    </lineage>
</organism>
<feature type="compositionally biased region" description="Basic and acidic residues" evidence="2">
    <location>
        <begin position="633"/>
        <end position="649"/>
    </location>
</feature>
<sequence length="656" mass="72538">MRNLYQFVRQKGWLPYISFAHDVIVALIAFVAAFAVAYNTNYLSWIPDFPQKIAAFVALSTICIYVFRVNRTSWRYVSAPDVLEIIKAVVAAVVIYTAGAFLVSRGQNVPRSVPVLTAIFMIGGMVGSRFAYRLMLERRHGSRAAKRTKQAKRRVILYGMNDEADSFIRSVRRAGNGTFEVAAIVDDSLFAKGRIVQGVRVRGRLGDLPNIQTLLQSRGKPASELIITDPNHSRKRLGEIVEAGTAAGLKVLRLPDRTSTTVLTSDQLLEPKEIELGDLLGRPEIKADLQGVSSMINGRVVLVTGGGGSIGSELCRQIAMLGPQKLIVTDNSEFLLYNLDTELRDRHPQLALVAHILDVRDRARVNQIFEEFKPQLVFHAAALKHVPLVESNPLEAIKTNLLGTRNVADAALANSALSFVMISTDKAVNPTNVMGATKRSAESYCQALDVSSDATSFKTVRFGNVLGSNGSVVPRFKEQIAAGGPVTVTHPDIIRFFMTIPEAVRLVLNASSHAMHRANERGKIMVLDMGKPVRILHLAERMIQLAGFKPYTDVDIVFSGLRPGEKLYEELFDKSEVREDTAHDGYFVASPRMIDHVLLNKSVAEIESALAREDRERALMILHHIVPEFIRNERASSEPENRPLSRAEAEQDQAIS</sequence>
<keyword evidence="3" id="KW-1133">Transmembrane helix</keyword>